<dbReference type="Proteomes" id="UP000194641">
    <property type="component" value="Unassembled WGS sequence"/>
</dbReference>
<evidence type="ECO:0000256" key="1">
    <source>
        <dbReference type="SAM" id="Phobius"/>
    </source>
</evidence>
<protein>
    <recommendedName>
        <fullName evidence="4">DUF418 domain-containing protein</fullName>
    </recommendedName>
</protein>
<reference evidence="3" key="1">
    <citation type="submission" date="2014-06" db="EMBL/GenBank/DDBJ databases">
        <authorList>
            <person name="Winans N.J."/>
            <person name="Newell P.D."/>
            <person name="Douglas A.E."/>
        </authorList>
    </citation>
    <scope>NUCLEOTIDE SEQUENCE [LARGE SCALE GENOMIC DNA]</scope>
</reference>
<keyword evidence="1" id="KW-0472">Membrane</keyword>
<gene>
    <name evidence="2" type="ORF">HK17_08555</name>
</gene>
<evidence type="ECO:0008006" key="4">
    <source>
        <dbReference type="Google" id="ProtNLM"/>
    </source>
</evidence>
<sequence>MIERETGATCRPSRLLLTAVSIGQAVYVGFLLWQLPADVHNGWWFSVGVQSALCLVFGLSAFLLARRALRWPGSSRSLIGKPPESGRRPSA</sequence>
<accession>A0A252ASG0</accession>
<evidence type="ECO:0000313" key="3">
    <source>
        <dbReference type="Proteomes" id="UP000194641"/>
    </source>
</evidence>
<dbReference type="RefSeq" id="WP_048845558.1">
    <property type="nucleotide sequence ID" value="NZ_BAMW01000016.1"/>
</dbReference>
<name>A0A252ASG0_9PROT</name>
<proteinExistence type="predicted"/>
<organism evidence="2 3">
    <name type="scientific">Acetobacter indonesiensis</name>
    <dbReference type="NCBI Taxonomy" id="104101"/>
    <lineage>
        <taxon>Bacteria</taxon>
        <taxon>Pseudomonadati</taxon>
        <taxon>Pseudomonadota</taxon>
        <taxon>Alphaproteobacteria</taxon>
        <taxon>Acetobacterales</taxon>
        <taxon>Acetobacteraceae</taxon>
        <taxon>Acetobacter</taxon>
    </lineage>
</organism>
<feature type="transmembrane region" description="Helical" evidence="1">
    <location>
        <begin position="15"/>
        <end position="36"/>
    </location>
</feature>
<dbReference type="EMBL" id="JOPA01000023">
    <property type="protein sequence ID" value="OUI93178.1"/>
    <property type="molecule type" value="Genomic_DNA"/>
</dbReference>
<keyword evidence="1" id="KW-0812">Transmembrane</keyword>
<feature type="transmembrane region" description="Helical" evidence="1">
    <location>
        <begin position="42"/>
        <end position="65"/>
    </location>
</feature>
<dbReference type="AlphaFoldDB" id="A0A252ASG0"/>
<evidence type="ECO:0000313" key="2">
    <source>
        <dbReference type="EMBL" id="OUI93178.1"/>
    </source>
</evidence>
<comment type="caution">
    <text evidence="2">The sequence shown here is derived from an EMBL/GenBank/DDBJ whole genome shotgun (WGS) entry which is preliminary data.</text>
</comment>
<keyword evidence="1" id="KW-1133">Transmembrane helix</keyword>